<evidence type="ECO:0000259" key="1">
    <source>
        <dbReference type="Pfam" id="PF13304"/>
    </source>
</evidence>
<protein>
    <recommendedName>
        <fullName evidence="1">ATPase AAA-type core domain-containing protein</fullName>
    </recommendedName>
</protein>
<dbReference type="PANTHER" id="PTHR40396">
    <property type="entry name" value="ATPASE-LIKE PROTEIN"/>
    <property type="match status" value="1"/>
</dbReference>
<dbReference type="PANTHER" id="PTHR40396:SF1">
    <property type="entry name" value="ATPASE AAA-TYPE CORE DOMAIN-CONTAINING PROTEIN"/>
    <property type="match status" value="1"/>
</dbReference>
<accession>A0A809YCJ9</accession>
<dbReference type="RefSeq" id="WP_182872433.1">
    <property type="nucleotide sequence ID" value="NZ_AP022639.1"/>
</dbReference>
<dbReference type="NCBIfam" id="NF047739">
    <property type="entry name" value="antiphage_MADS3"/>
    <property type="match status" value="1"/>
</dbReference>
<dbReference type="Gene3D" id="3.40.50.300">
    <property type="entry name" value="P-loop containing nucleotide triphosphate hydrolases"/>
    <property type="match status" value="2"/>
</dbReference>
<dbReference type="GO" id="GO:0005524">
    <property type="term" value="F:ATP binding"/>
    <property type="evidence" value="ECO:0007669"/>
    <property type="project" value="InterPro"/>
</dbReference>
<gene>
    <name evidence="2" type="ORF">XF3B_07390</name>
</gene>
<name>A0A809YCJ9_9BRAD</name>
<reference evidence="2" key="1">
    <citation type="submission" date="2020-05" db="EMBL/GenBank/DDBJ databases">
        <title>Complete genome sequence of Bradyrhizobium diazoefficiens XF3 isolated from soybean nodule.</title>
        <authorList>
            <person name="Noda R."/>
            <person name="Kakizaki K."/>
            <person name="Minamisawa K."/>
        </authorList>
    </citation>
    <scope>NUCLEOTIDE SEQUENCE</scope>
    <source>
        <strain evidence="2">XF3</strain>
    </source>
</reference>
<dbReference type="InterPro" id="IPR014555">
    <property type="entry name" value="RecF-like"/>
</dbReference>
<organism evidence="2">
    <name type="scientific">Bradyrhizobium diazoefficiens</name>
    <dbReference type="NCBI Taxonomy" id="1355477"/>
    <lineage>
        <taxon>Bacteria</taxon>
        <taxon>Pseudomonadati</taxon>
        <taxon>Pseudomonadota</taxon>
        <taxon>Alphaproteobacteria</taxon>
        <taxon>Hyphomicrobiales</taxon>
        <taxon>Nitrobacteraceae</taxon>
        <taxon>Bradyrhizobium</taxon>
    </lineage>
</organism>
<dbReference type="Pfam" id="PF13304">
    <property type="entry name" value="AAA_21"/>
    <property type="match status" value="1"/>
</dbReference>
<dbReference type="InterPro" id="IPR027417">
    <property type="entry name" value="P-loop_NTPase"/>
</dbReference>
<evidence type="ECO:0000313" key="2">
    <source>
        <dbReference type="EMBL" id="BCE35708.1"/>
    </source>
</evidence>
<dbReference type="AlphaFoldDB" id="A0A809YCJ9"/>
<dbReference type="GO" id="GO:0016887">
    <property type="term" value="F:ATP hydrolysis activity"/>
    <property type="evidence" value="ECO:0007669"/>
    <property type="project" value="InterPro"/>
</dbReference>
<feature type="domain" description="ATPase AAA-type core" evidence="1">
    <location>
        <begin position="261"/>
        <end position="384"/>
    </location>
</feature>
<proteinExistence type="predicted"/>
<dbReference type="EMBL" id="AP023093">
    <property type="protein sequence ID" value="BCE35708.1"/>
    <property type="molecule type" value="Genomic_DNA"/>
</dbReference>
<dbReference type="PIRSF" id="PIRSF029347">
    <property type="entry name" value="RecF"/>
    <property type="match status" value="1"/>
</dbReference>
<dbReference type="InterPro" id="IPR003959">
    <property type="entry name" value="ATPase_AAA_core"/>
</dbReference>
<sequence>MITRIEATRYRCFDKLDVELGEFRVLVGANGSGKTTLLDVPVLLGDLLRERIFSAAFTEQRDGRAPRATALRELIFQGQGDSFILAVEAALPERVTRDLLESMTEKARLRRERRLTHIRYELRLQVFNETELQVQNEYLFVFSESYAPSRATADANAPRLHGEVNPNRNWKFILKREYGGEAEYTPETSQRPRSTKSMVSPQQLAFPRVQFESQSDFPAARWFYDLLVEDTVFFNPDWNALRLASPPGLSKTQVLGSGKNAPWLALELQRTDPDRFALWKNHVHLALPQVSDISVFEREDDHHAYFRVRYGDRYDVPSSGLSDGTLRILALTLLAYVAKPPRFLVTEEPENGIHPKAIEAVIQGLASIYDSQVIVSSHSPVVLARSELPQILAARIFADGACEVIPGPLHPRLVDWKEEVSLSTLFAAGVLG</sequence>
<dbReference type="SUPFAM" id="SSF52540">
    <property type="entry name" value="P-loop containing nucleoside triphosphate hydrolases"/>
    <property type="match status" value="1"/>
</dbReference>